<gene>
    <name evidence="7" type="ORF">PUP29_04140</name>
</gene>
<dbReference type="Gene3D" id="3.40.50.2300">
    <property type="match status" value="2"/>
</dbReference>
<sequence length="336" mass="35444">MKKLVAVILAILLVAMVAGCSGTVEPSTSADTSQPAESSGAEQPAEDAEKVWKIGVSTQSWEHEFLKNMVNALQAIDESMPNVELVIVDSEDSVEKQLNDVDTLIAQGVDGIILNAVNMEGSSQAVVAAKEAGLPVVELVALTENEDYDTFVGTDVKASGILAGEIAAEMMGEKGKLFEIQGQMGHSAQINRGAGIAEVLAEYPDIELVESQSGEFTKDKAMSVTEAWLAKYPAGEIDVIIAHNDGMALGAMNACISANRPEIKIIGIDGDAEALQAVIDGTLAATVVDDVETESQLAVDEMVSILEGSAPEGQILAEYIPITTAEDAEVWLEKRQ</sequence>
<dbReference type="InterPro" id="IPR028082">
    <property type="entry name" value="Peripla_BP_I"/>
</dbReference>
<feature type="chain" id="PRO_5043773027" evidence="5">
    <location>
        <begin position="21"/>
        <end position="336"/>
    </location>
</feature>
<dbReference type="EMBL" id="CP117826">
    <property type="protein sequence ID" value="XCC63112.1"/>
    <property type="molecule type" value="Genomic_DNA"/>
</dbReference>
<organism evidence="7">
    <name type="scientific">Christensenella massiliensis</name>
    <dbReference type="NCBI Taxonomy" id="1805714"/>
    <lineage>
        <taxon>Bacteria</taxon>
        <taxon>Bacillati</taxon>
        <taxon>Bacillota</taxon>
        <taxon>Clostridia</taxon>
        <taxon>Christensenellales</taxon>
        <taxon>Christensenellaceae</taxon>
        <taxon>Christensenella</taxon>
    </lineage>
</organism>
<name>A0AAU8ABB9_9FIRM</name>
<dbReference type="InterPro" id="IPR025997">
    <property type="entry name" value="SBP_2_dom"/>
</dbReference>
<dbReference type="SUPFAM" id="SSF53822">
    <property type="entry name" value="Periplasmic binding protein-like I"/>
    <property type="match status" value="1"/>
</dbReference>
<feature type="compositionally biased region" description="Polar residues" evidence="4">
    <location>
        <begin position="24"/>
        <end position="41"/>
    </location>
</feature>
<accession>A0AAU8ABB9</accession>
<evidence type="ECO:0000256" key="1">
    <source>
        <dbReference type="ARBA" id="ARBA00004196"/>
    </source>
</evidence>
<feature type="domain" description="Periplasmic binding protein" evidence="6">
    <location>
        <begin position="54"/>
        <end position="308"/>
    </location>
</feature>
<evidence type="ECO:0000256" key="2">
    <source>
        <dbReference type="ARBA" id="ARBA00007639"/>
    </source>
</evidence>
<evidence type="ECO:0000313" key="7">
    <source>
        <dbReference type="EMBL" id="XCC63112.1"/>
    </source>
</evidence>
<dbReference type="AlphaFoldDB" id="A0AAU8ABB9"/>
<evidence type="ECO:0000256" key="3">
    <source>
        <dbReference type="ARBA" id="ARBA00022729"/>
    </source>
</evidence>
<protein>
    <submittedName>
        <fullName evidence="7">Substrate-binding domain-containing protein</fullName>
    </submittedName>
</protein>
<dbReference type="RefSeq" id="WP_353423881.1">
    <property type="nucleotide sequence ID" value="NZ_CP117826.1"/>
</dbReference>
<proteinExistence type="inferred from homology"/>
<dbReference type="GO" id="GO:0030313">
    <property type="term" value="C:cell envelope"/>
    <property type="evidence" value="ECO:0007669"/>
    <property type="project" value="UniProtKB-SubCell"/>
</dbReference>
<comment type="similarity">
    <text evidence="2">Belongs to the bacterial solute-binding protein 2 family.</text>
</comment>
<feature type="signal peptide" evidence="5">
    <location>
        <begin position="1"/>
        <end position="20"/>
    </location>
</feature>
<feature type="region of interest" description="Disordered" evidence="4">
    <location>
        <begin position="24"/>
        <end position="48"/>
    </location>
</feature>
<comment type="subcellular location">
    <subcellularLocation>
        <location evidence="1">Cell envelope</location>
    </subcellularLocation>
</comment>
<evidence type="ECO:0000256" key="4">
    <source>
        <dbReference type="SAM" id="MobiDB-lite"/>
    </source>
</evidence>
<dbReference type="PROSITE" id="PS51257">
    <property type="entry name" value="PROKAR_LIPOPROTEIN"/>
    <property type="match status" value="1"/>
</dbReference>
<dbReference type="GO" id="GO:0030246">
    <property type="term" value="F:carbohydrate binding"/>
    <property type="evidence" value="ECO:0007669"/>
    <property type="project" value="UniProtKB-ARBA"/>
</dbReference>
<dbReference type="Pfam" id="PF13407">
    <property type="entry name" value="Peripla_BP_4"/>
    <property type="match status" value="1"/>
</dbReference>
<dbReference type="PANTHER" id="PTHR46847:SF1">
    <property type="entry name" value="D-ALLOSE-BINDING PERIPLASMIC PROTEIN-RELATED"/>
    <property type="match status" value="1"/>
</dbReference>
<reference evidence="7" key="1">
    <citation type="submission" date="2023-02" db="EMBL/GenBank/DDBJ databases">
        <title>Gut commensal Christensenella minuta modulates host metabolism via a new class of secondary bile acids.</title>
        <authorList>
            <person name="Liu C."/>
        </authorList>
    </citation>
    <scope>NUCLEOTIDE SEQUENCE</scope>
    <source>
        <strain evidence="7">CA70</strain>
    </source>
</reference>
<dbReference type="PANTHER" id="PTHR46847">
    <property type="entry name" value="D-ALLOSE-BINDING PERIPLASMIC PROTEIN-RELATED"/>
    <property type="match status" value="1"/>
</dbReference>
<keyword evidence="3 5" id="KW-0732">Signal</keyword>
<evidence type="ECO:0000256" key="5">
    <source>
        <dbReference type="SAM" id="SignalP"/>
    </source>
</evidence>
<evidence type="ECO:0000259" key="6">
    <source>
        <dbReference type="Pfam" id="PF13407"/>
    </source>
</evidence>